<dbReference type="InterPro" id="IPR036388">
    <property type="entry name" value="WH-like_DNA-bd_sf"/>
</dbReference>
<evidence type="ECO:0000256" key="10">
    <source>
        <dbReference type="HAMAP-Rule" id="MF_00772"/>
    </source>
</evidence>
<evidence type="ECO:0000256" key="8">
    <source>
        <dbReference type="ARBA" id="ARBA00023204"/>
    </source>
</evidence>
<dbReference type="KEGG" id="cthe:Chro_0475"/>
<keyword evidence="5 10" id="KW-0808">Transferase</keyword>
<dbReference type="EC" id="2.1.1.63" evidence="10"/>
<keyword evidence="8 10" id="KW-0234">DNA repair</keyword>
<dbReference type="SUPFAM" id="SSF53155">
    <property type="entry name" value="Methylated DNA-protein cysteine methyltransferase domain"/>
    <property type="match status" value="1"/>
</dbReference>
<evidence type="ECO:0000313" key="14">
    <source>
        <dbReference type="EMBL" id="AFY86022.1"/>
    </source>
</evidence>
<dbReference type="SUPFAM" id="SSF46767">
    <property type="entry name" value="Methylated DNA-protein cysteine methyltransferase, C-terminal domain"/>
    <property type="match status" value="1"/>
</dbReference>
<dbReference type="Pfam" id="PF02870">
    <property type="entry name" value="Methyltransf_1N"/>
    <property type="match status" value="1"/>
</dbReference>
<feature type="active site" description="Nucleophile; methyl group acceptor" evidence="10">
    <location>
        <position position="336"/>
    </location>
</feature>
<feature type="binding site" evidence="12">
    <location>
        <position position="89"/>
    </location>
    <ligand>
        <name>Zn(2+)</name>
        <dbReference type="ChEBI" id="CHEBI:29105"/>
    </ligand>
</feature>
<dbReference type="Gene3D" id="3.40.10.10">
    <property type="entry name" value="DNA Methylphosphotriester Repair Domain"/>
    <property type="match status" value="1"/>
</dbReference>
<dbReference type="InterPro" id="IPR004026">
    <property type="entry name" value="Ada_DNA_repair_Zn-bd"/>
</dbReference>
<comment type="subcellular location">
    <subcellularLocation>
        <location evidence="10">Cytoplasm</location>
    </subcellularLocation>
</comment>
<dbReference type="PANTHER" id="PTHR10815:SF5">
    <property type="entry name" value="METHYLATED-DNA--PROTEIN-CYSTEINE METHYLTRANSFERASE"/>
    <property type="match status" value="1"/>
</dbReference>
<dbReference type="HAMAP" id="MF_00772">
    <property type="entry name" value="OGT"/>
    <property type="match status" value="1"/>
</dbReference>
<dbReference type="GO" id="GO:0003700">
    <property type="term" value="F:DNA-binding transcription factor activity"/>
    <property type="evidence" value="ECO:0007669"/>
    <property type="project" value="InterPro"/>
</dbReference>
<dbReference type="SUPFAM" id="SSF57884">
    <property type="entry name" value="Ada DNA repair protein, N-terminal domain (N-Ada 10)"/>
    <property type="match status" value="1"/>
</dbReference>
<dbReference type="InterPro" id="IPR035451">
    <property type="entry name" value="Ada-like_dom_sf"/>
</dbReference>
<dbReference type="GO" id="GO:0006307">
    <property type="term" value="P:DNA alkylation repair"/>
    <property type="evidence" value="ECO:0007669"/>
    <property type="project" value="UniProtKB-UniRule"/>
</dbReference>
<evidence type="ECO:0000259" key="13">
    <source>
        <dbReference type="PROSITE" id="PS01124"/>
    </source>
</evidence>
<organism evidence="14 15">
    <name type="scientific">Chroococcidiopsis thermalis (strain PCC 7203)</name>
    <dbReference type="NCBI Taxonomy" id="251229"/>
    <lineage>
        <taxon>Bacteria</taxon>
        <taxon>Bacillati</taxon>
        <taxon>Cyanobacteriota</taxon>
        <taxon>Cyanophyceae</taxon>
        <taxon>Chroococcidiopsidales</taxon>
        <taxon>Chroococcidiopsidaceae</taxon>
        <taxon>Chroococcidiopsis</taxon>
    </lineage>
</organism>
<dbReference type="eggNOG" id="COG0350">
    <property type="taxonomic scope" value="Bacteria"/>
</dbReference>
<dbReference type="PROSITE" id="PS01124">
    <property type="entry name" value="HTH_ARAC_FAMILY_2"/>
    <property type="match status" value="1"/>
</dbReference>
<evidence type="ECO:0000256" key="4">
    <source>
        <dbReference type="ARBA" id="ARBA00022603"/>
    </source>
</evidence>
<dbReference type="InterPro" id="IPR016221">
    <property type="entry name" value="Bifunct_regulatory_prot_Ada"/>
</dbReference>
<dbReference type="CDD" id="cd06445">
    <property type="entry name" value="ATase"/>
    <property type="match status" value="1"/>
</dbReference>
<evidence type="ECO:0000256" key="12">
    <source>
        <dbReference type="PIRSR" id="PIRSR000409-3"/>
    </source>
</evidence>
<evidence type="ECO:0000256" key="2">
    <source>
        <dbReference type="ARBA" id="ARBA00008711"/>
    </source>
</evidence>
<dbReference type="STRING" id="251229.Chro_0475"/>
<dbReference type="FunFam" id="1.10.10.10:FF:000214">
    <property type="entry name" value="Methylated-DNA--protein-cysteine methyltransferase"/>
    <property type="match status" value="1"/>
</dbReference>
<evidence type="ECO:0000256" key="6">
    <source>
        <dbReference type="ARBA" id="ARBA00022763"/>
    </source>
</evidence>
<gene>
    <name evidence="14" type="ORF">Chro_0475</name>
</gene>
<comment type="function">
    <text evidence="10">Involved in the cellular defense against the biological effects of O6-methylguanine (O6-MeG) and O4-methylthymine (O4-MeT) in DNA. Repairs the methylated nucleobase in DNA by stoichiometrically transferring the methyl group to a cysteine residue in the enzyme. This is a suicide reaction: the enzyme is irreversibly inactivated.</text>
</comment>
<dbReference type="InterPro" id="IPR018060">
    <property type="entry name" value="HTH_AraC"/>
</dbReference>
<feature type="binding site" evidence="12">
    <location>
        <position position="86"/>
    </location>
    <ligand>
        <name>Zn(2+)</name>
        <dbReference type="ChEBI" id="CHEBI:29105"/>
    </ligand>
</feature>
<dbReference type="AlphaFoldDB" id="K9TT64"/>
<dbReference type="NCBIfam" id="TIGR00589">
    <property type="entry name" value="ogt"/>
    <property type="match status" value="1"/>
</dbReference>
<dbReference type="GO" id="GO:0032259">
    <property type="term" value="P:methylation"/>
    <property type="evidence" value="ECO:0007669"/>
    <property type="project" value="UniProtKB-KW"/>
</dbReference>
<keyword evidence="12" id="KW-0479">Metal-binding</keyword>
<reference evidence="14 15" key="1">
    <citation type="submission" date="2012-06" db="EMBL/GenBank/DDBJ databases">
        <title>Finished chromosome of genome of Chroococcidiopsis thermalis PCC 7203.</title>
        <authorList>
            <consortium name="US DOE Joint Genome Institute"/>
            <person name="Gugger M."/>
            <person name="Coursin T."/>
            <person name="Rippka R."/>
            <person name="Tandeau De Marsac N."/>
            <person name="Huntemann M."/>
            <person name="Wei C.-L."/>
            <person name="Han J."/>
            <person name="Detter J.C."/>
            <person name="Han C."/>
            <person name="Tapia R."/>
            <person name="Davenport K."/>
            <person name="Daligault H."/>
            <person name="Erkkila T."/>
            <person name="Gu W."/>
            <person name="Munk A.C.C."/>
            <person name="Teshima H."/>
            <person name="Xu Y."/>
            <person name="Chain P."/>
            <person name="Chen A."/>
            <person name="Krypides N."/>
            <person name="Mavromatis K."/>
            <person name="Markowitz V."/>
            <person name="Szeto E."/>
            <person name="Ivanova N."/>
            <person name="Mikhailova N."/>
            <person name="Ovchinnikova G."/>
            <person name="Pagani I."/>
            <person name="Pati A."/>
            <person name="Goodwin L."/>
            <person name="Peters L."/>
            <person name="Pitluck S."/>
            <person name="Woyke T."/>
            <person name="Kerfeld C."/>
        </authorList>
    </citation>
    <scope>NUCLEOTIDE SEQUENCE [LARGE SCALE GENOMIC DNA]</scope>
    <source>
        <strain evidence="14 15">PCC 7203</strain>
    </source>
</reference>
<evidence type="ECO:0000256" key="11">
    <source>
        <dbReference type="PIRSR" id="PIRSR000409-1"/>
    </source>
</evidence>
<keyword evidence="7" id="KW-0010">Activator</keyword>
<sequence length="375" mass="42189">MYGLATIASMELNCVPVQMNLNLLPSRAEMEQAACSKDASYDGVFFVAVRTTGIFCRPSCPARAKLENVEFFPTIRDAVLAGYRPCKRCHPLLVYGALPDWVTTLIQRVETAPDLKITAAELRELKTTPERVRRWFREHYGMTFVEWCRSRRLANALTQIRAGATLDDVVFANQYESHSGFREAFSKVFGVPPGQSQTSDFVATQILETPLGALLVGAVERGICAIAYTDKQMLEHNYATIRKHFGYPILPVTNHHIEHLRDELACYFAGKLTEFTTPLVPQGTAFQEKVWSELQRIPYGTTISYDELARRIGQPTAVRAVARANGMNRIDILIPCHRVIGKDGQLTGYNGGIWRKRLLLELERTGKLPSHETIQ</sequence>
<dbReference type="InterPro" id="IPR001497">
    <property type="entry name" value="MethylDNA_cys_MeTrfase_AS"/>
</dbReference>
<evidence type="ECO:0000256" key="7">
    <source>
        <dbReference type="ARBA" id="ARBA00023159"/>
    </source>
</evidence>
<evidence type="ECO:0000256" key="1">
    <source>
        <dbReference type="ARBA" id="ARBA00001286"/>
    </source>
</evidence>
<dbReference type="InterPro" id="IPR008332">
    <property type="entry name" value="MethylG_MeTrfase_N"/>
</dbReference>
<dbReference type="Gene3D" id="3.30.160.70">
    <property type="entry name" value="Methylated DNA-protein cysteine methyltransferase domain"/>
    <property type="match status" value="1"/>
</dbReference>
<feature type="active site" description="Nucleophile; methyl group acceptor from either O6-methylguanine or O4-methylthymine" evidence="11">
    <location>
        <position position="336"/>
    </location>
</feature>
<dbReference type="InterPro" id="IPR023546">
    <property type="entry name" value="MGMT"/>
</dbReference>
<dbReference type="GO" id="GO:0008270">
    <property type="term" value="F:zinc ion binding"/>
    <property type="evidence" value="ECO:0007669"/>
    <property type="project" value="InterPro"/>
</dbReference>
<dbReference type="GO" id="GO:0003908">
    <property type="term" value="F:methylated-DNA-[protein]-cysteine S-methyltransferase activity"/>
    <property type="evidence" value="ECO:0007669"/>
    <property type="project" value="UniProtKB-UniRule"/>
</dbReference>
<protein>
    <recommendedName>
        <fullName evidence="10">Methylated-DNA--protein-cysteine methyltransferase</fullName>
        <ecNumber evidence="10">2.1.1.63</ecNumber>
    </recommendedName>
    <alternativeName>
        <fullName evidence="10">6-O-methylguanine-DNA methyltransferase</fullName>
        <shortName evidence="10">MGMT</shortName>
    </alternativeName>
    <alternativeName>
        <fullName evidence="10">O-6-methylguanine-DNA-alkyltransferase</fullName>
    </alternativeName>
</protein>
<dbReference type="Gene3D" id="1.10.10.10">
    <property type="entry name" value="Winged helix-like DNA-binding domain superfamily/Winged helix DNA-binding domain"/>
    <property type="match status" value="1"/>
</dbReference>
<dbReference type="HOGENOM" id="CLU_000445_52_0_3"/>
<feature type="binding site" evidence="12">
    <location>
        <position position="56"/>
    </location>
    <ligand>
        <name>Zn(2+)</name>
        <dbReference type="ChEBI" id="CHEBI:29105"/>
    </ligand>
</feature>
<keyword evidence="15" id="KW-1185">Reference proteome</keyword>
<evidence type="ECO:0000313" key="15">
    <source>
        <dbReference type="Proteomes" id="UP000010384"/>
    </source>
</evidence>
<dbReference type="PROSITE" id="PS00374">
    <property type="entry name" value="MGMT"/>
    <property type="match status" value="1"/>
</dbReference>
<dbReference type="Pfam" id="PF02805">
    <property type="entry name" value="Ada_Zn_binding"/>
    <property type="match status" value="1"/>
</dbReference>
<dbReference type="InterPro" id="IPR036631">
    <property type="entry name" value="MGMT_N_sf"/>
</dbReference>
<dbReference type="Pfam" id="PF12833">
    <property type="entry name" value="HTH_18"/>
    <property type="match status" value="1"/>
</dbReference>
<dbReference type="EMBL" id="CP003597">
    <property type="protein sequence ID" value="AFY86022.1"/>
    <property type="molecule type" value="Genomic_DNA"/>
</dbReference>
<evidence type="ECO:0000256" key="3">
    <source>
        <dbReference type="ARBA" id="ARBA00022490"/>
    </source>
</evidence>
<comment type="similarity">
    <text evidence="2 10">Belongs to the MGMT family.</text>
</comment>
<comment type="cofactor">
    <cofactor evidence="12">
        <name>Zn(2+)</name>
        <dbReference type="ChEBI" id="CHEBI:29105"/>
    </cofactor>
    <text evidence="12">Binds 1 zinc ion per subunit.</text>
</comment>
<comment type="miscellaneous">
    <text evidence="10">This enzyme catalyzes only one turnover and therefore is not strictly catalytic. According to one definition, an enzyme is a biocatalyst that acts repeatedly and over many reaction cycles.</text>
</comment>
<dbReference type="SMART" id="SM00342">
    <property type="entry name" value="HTH_ARAC"/>
    <property type="match status" value="1"/>
</dbReference>
<name>K9TT64_CHRTP</name>
<dbReference type="PANTHER" id="PTHR10815">
    <property type="entry name" value="METHYLATED-DNA--PROTEIN-CYSTEINE METHYLTRANSFERASE"/>
    <property type="match status" value="1"/>
</dbReference>
<dbReference type="eggNOG" id="COG2169">
    <property type="taxonomic scope" value="Bacteria"/>
</dbReference>
<feature type="active site" description="Nucleophile; methyl group acceptor from methylphosphotriester" evidence="11">
    <location>
        <position position="56"/>
    </location>
</feature>
<keyword evidence="4 10" id="KW-0489">Methyltransferase</keyword>
<keyword evidence="3 10" id="KW-0963">Cytoplasm</keyword>
<dbReference type="Gene3D" id="1.10.10.60">
    <property type="entry name" value="Homeodomain-like"/>
    <property type="match status" value="1"/>
</dbReference>
<keyword evidence="12" id="KW-0862">Zinc</keyword>
<keyword evidence="6 10" id="KW-0227">DNA damage</keyword>
<dbReference type="PIRSF" id="PIRSF000409">
    <property type="entry name" value="Ada"/>
    <property type="match status" value="1"/>
</dbReference>
<feature type="binding site" evidence="12">
    <location>
        <position position="60"/>
    </location>
    <ligand>
        <name>Zn(2+)</name>
        <dbReference type="ChEBI" id="CHEBI:29105"/>
    </ligand>
</feature>
<dbReference type="InterPro" id="IPR014048">
    <property type="entry name" value="MethylDNA_cys_MeTrfase_DNA-bd"/>
</dbReference>
<dbReference type="InParanoid" id="K9TT64"/>
<dbReference type="GO" id="GO:0043565">
    <property type="term" value="F:sequence-specific DNA binding"/>
    <property type="evidence" value="ECO:0007669"/>
    <property type="project" value="InterPro"/>
</dbReference>
<dbReference type="GO" id="GO:0005737">
    <property type="term" value="C:cytoplasm"/>
    <property type="evidence" value="ECO:0007669"/>
    <property type="project" value="UniProtKB-SubCell"/>
</dbReference>
<comment type="catalytic activity">
    <reaction evidence="1 10">
        <text>a 4-O-methyl-thymidine in DNA + L-cysteinyl-[protein] = a thymidine in DNA + S-methyl-L-cysteinyl-[protein]</text>
        <dbReference type="Rhea" id="RHEA:53428"/>
        <dbReference type="Rhea" id="RHEA-COMP:10131"/>
        <dbReference type="Rhea" id="RHEA-COMP:10132"/>
        <dbReference type="Rhea" id="RHEA-COMP:13555"/>
        <dbReference type="Rhea" id="RHEA-COMP:13556"/>
        <dbReference type="ChEBI" id="CHEBI:29950"/>
        <dbReference type="ChEBI" id="CHEBI:82612"/>
        <dbReference type="ChEBI" id="CHEBI:137386"/>
        <dbReference type="ChEBI" id="CHEBI:137387"/>
        <dbReference type="EC" id="2.1.1.63"/>
    </reaction>
</comment>
<dbReference type="OrthoDB" id="9802228at2"/>
<feature type="domain" description="HTH araC/xylS-type" evidence="13">
    <location>
        <begin position="123"/>
        <end position="199"/>
    </location>
</feature>
<proteinExistence type="inferred from homology"/>
<evidence type="ECO:0000256" key="5">
    <source>
        <dbReference type="ARBA" id="ARBA00022679"/>
    </source>
</evidence>
<dbReference type="Pfam" id="PF01035">
    <property type="entry name" value="DNA_binding_1"/>
    <property type="match status" value="1"/>
</dbReference>
<dbReference type="PATRIC" id="fig|251229.3.peg.557"/>
<comment type="catalytic activity">
    <reaction evidence="9 10">
        <text>a 6-O-methyl-2'-deoxyguanosine in DNA + L-cysteinyl-[protein] = S-methyl-L-cysteinyl-[protein] + a 2'-deoxyguanosine in DNA</text>
        <dbReference type="Rhea" id="RHEA:24000"/>
        <dbReference type="Rhea" id="RHEA-COMP:10131"/>
        <dbReference type="Rhea" id="RHEA-COMP:10132"/>
        <dbReference type="Rhea" id="RHEA-COMP:11367"/>
        <dbReference type="Rhea" id="RHEA-COMP:11368"/>
        <dbReference type="ChEBI" id="CHEBI:29950"/>
        <dbReference type="ChEBI" id="CHEBI:82612"/>
        <dbReference type="ChEBI" id="CHEBI:85445"/>
        <dbReference type="ChEBI" id="CHEBI:85448"/>
        <dbReference type="EC" id="2.1.1.63"/>
    </reaction>
</comment>
<dbReference type="Proteomes" id="UP000010384">
    <property type="component" value="Chromosome"/>
</dbReference>
<accession>K9TT64</accession>
<dbReference type="InterPro" id="IPR036217">
    <property type="entry name" value="MethylDNA_cys_MeTrfase_DNAb"/>
</dbReference>
<evidence type="ECO:0000256" key="9">
    <source>
        <dbReference type="ARBA" id="ARBA00049348"/>
    </source>
</evidence>